<dbReference type="NCBIfam" id="TIGR00208">
    <property type="entry name" value="fliS"/>
    <property type="match status" value="1"/>
</dbReference>
<dbReference type="PANTHER" id="PTHR34773:SF1">
    <property type="entry name" value="FLAGELLAR SECRETION CHAPERONE FLIS"/>
    <property type="match status" value="1"/>
</dbReference>
<organism evidence="6">
    <name type="scientific">uncultured organism</name>
    <dbReference type="NCBI Taxonomy" id="155900"/>
    <lineage>
        <taxon>unclassified sequences</taxon>
        <taxon>environmental samples</taxon>
    </lineage>
</organism>
<dbReference type="PANTHER" id="PTHR34773">
    <property type="entry name" value="FLAGELLAR SECRETION CHAPERONE FLIS"/>
    <property type="match status" value="1"/>
</dbReference>
<evidence type="ECO:0000256" key="3">
    <source>
        <dbReference type="ARBA" id="ARBA00022490"/>
    </source>
</evidence>
<name>A0A385FV46_9ZZZZ</name>
<gene>
    <name evidence="6" type="primary">fliS</name>
    <name evidence="6" type="ORF">TRI9_00009</name>
</gene>
<evidence type="ECO:0000313" key="6">
    <source>
        <dbReference type="EMBL" id="AXV45600.1"/>
    </source>
</evidence>
<dbReference type="InterPro" id="IPR003713">
    <property type="entry name" value="FliS"/>
</dbReference>
<dbReference type="PIRSF" id="PIRSF039090">
    <property type="entry name" value="Flis"/>
    <property type="match status" value="1"/>
</dbReference>
<reference evidence="6" key="1">
    <citation type="submission" date="2018-07" db="EMBL/GenBank/DDBJ databases">
        <title>Functional screening for triclosan resistance in a wastewater metagenome and isolates of Escherichia coli and Enterococcus spp. from a large Canadian healthcare region.</title>
        <authorList>
            <person name="Cameron A."/>
            <person name="Barbieri R."/>
            <person name="Read R.R."/>
            <person name="Church D.L."/>
            <person name="Adator E.H."/>
            <person name="McAllister T.A."/>
        </authorList>
    </citation>
    <scope>NUCLEOTIDE SEQUENCE</scope>
</reference>
<sequence length="141" mass="15751">MYHRNLKAYKATSIAADLAVADPHRVIQLMMQGLLECLAQAKGAIERKDMEAKARTISKAQGLVHGLQDALDMAQGQIAEDLFALYAYMDERIWDASLRRDVQPLDEVMTLMVTIKSAWDQITDADKQQGFQLRQASGSVL</sequence>
<comment type="subcellular location">
    <subcellularLocation>
        <location evidence="1">Cytoplasm</location>
        <location evidence="1">Cytosol</location>
    </subcellularLocation>
</comment>
<evidence type="ECO:0000256" key="5">
    <source>
        <dbReference type="ARBA" id="ARBA00023186"/>
    </source>
</evidence>
<dbReference type="Pfam" id="PF02561">
    <property type="entry name" value="FliS"/>
    <property type="match status" value="1"/>
</dbReference>
<evidence type="ECO:0000256" key="2">
    <source>
        <dbReference type="ARBA" id="ARBA00008787"/>
    </source>
</evidence>
<dbReference type="InterPro" id="IPR036584">
    <property type="entry name" value="FliS_sf"/>
</dbReference>
<comment type="similarity">
    <text evidence="2">Belongs to the FliS family.</text>
</comment>
<proteinExistence type="inferred from homology"/>
<accession>A0A385FV46</accession>
<keyword evidence="3" id="KW-0963">Cytoplasm</keyword>
<keyword evidence="4" id="KW-1005">Bacterial flagellum biogenesis</keyword>
<dbReference type="SUPFAM" id="SSF101116">
    <property type="entry name" value="Flagellar export chaperone FliS"/>
    <property type="match status" value="1"/>
</dbReference>
<keyword evidence="5" id="KW-0143">Chaperone</keyword>
<protein>
    <submittedName>
        <fullName evidence="6">Flagellar secretion chaperone FliS</fullName>
    </submittedName>
</protein>
<dbReference type="CDD" id="cd16098">
    <property type="entry name" value="FliS"/>
    <property type="match status" value="1"/>
</dbReference>
<keyword evidence="6" id="KW-0282">Flagellum</keyword>
<evidence type="ECO:0000256" key="1">
    <source>
        <dbReference type="ARBA" id="ARBA00004514"/>
    </source>
</evidence>
<dbReference type="Gene3D" id="1.20.120.340">
    <property type="entry name" value="Flagellar protein FliS"/>
    <property type="match status" value="1"/>
</dbReference>
<dbReference type="AlphaFoldDB" id="A0A385FV46"/>
<evidence type="ECO:0000256" key="4">
    <source>
        <dbReference type="ARBA" id="ARBA00022795"/>
    </source>
</evidence>
<dbReference type="EMBL" id="MH687388">
    <property type="protein sequence ID" value="AXV45600.1"/>
    <property type="molecule type" value="Genomic_DNA"/>
</dbReference>
<keyword evidence="6" id="KW-0969">Cilium</keyword>
<keyword evidence="6" id="KW-0966">Cell projection</keyword>